<dbReference type="PANTHER" id="PTHR37951">
    <property type="entry name" value="CYTOPLASMIC PROTEIN-RELATED"/>
    <property type="match status" value="1"/>
</dbReference>
<dbReference type="NCBIfam" id="TIGR03363">
    <property type="entry name" value="VI_chp_8"/>
    <property type="match status" value="1"/>
</dbReference>
<dbReference type="PANTHER" id="PTHR37951:SF1">
    <property type="entry name" value="TYPE VI SECRETION SYSTEM COMPONENT TSSA1"/>
    <property type="match status" value="1"/>
</dbReference>
<keyword evidence="4" id="KW-1185">Reference proteome</keyword>
<feature type="compositionally biased region" description="Low complexity" evidence="1">
    <location>
        <begin position="262"/>
        <end position="278"/>
    </location>
</feature>
<reference evidence="3 4" key="1">
    <citation type="journal article" date="2017" name="Int. J. Syst. Evol. Microbiol.">
        <title>Achromobacter aloeverae sp. nov., isolated from the root of Aloe vera (L.) Burm.f.</title>
        <authorList>
            <person name="Kuncharoen N."/>
            <person name="Muramatsu Y."/>
            <person name="Shibata C."/>
            <person name="Kamakura Y."/>
            <person name="Nakagawa Y."/>
            <person name="Tanasupawat S."/>
        </authorList>
    </citation>
    <scope>NUCLEOTIDE SEQUENCE [LARGE SCALE GENOMIC DNA]</scope>
    <source>
        <strain evidence="3 4">AVA-1</strain>
    </source>
</reference>
<dbReference type="AlphaFoldDB" id="A0A4V1MRT9"/>
<evidence type="ECO:0000256" key="1">
    <source>
        <dbReference type="SAM" id="MobiDB-lite"/>
    </source>
</evidence>
<dbReference type="Pfam" id="PF06812">
    <property type="entry name" value="ImpA_N"/>
    <property type="match status" value="1"/>
</dbReference>
<comment type="caution">
    <text evidence="3">The sequence shown here is derived from an EMBL/GenBank/DDBJ whole genome shotgun (WGS) entry which is preliminary data.</text>
</comment>
<dbReference type="Proteomes" id="UP000290849">
    <property type="component" value="Unassembled WGS sequence"/>
</dbReference>
<evidence type="ECO:0000259" key="2">
    <source>
        <dbReference type="Pfam" id="PF06812"/>
    </source>
</evidence>
<feature type="compositionally biased region" description="Low complexity" evidence="1">
    <location>
        <begin position="289"/>
        <end position="303"/>
    </location>
</feature>
<dbReference type="InterPro" id="IPR010657">
    <property type="entry name" value="ImpA_N"/>
</dbReference>
<feature type="compositionally biased region" description="Basic and acidic residues" evidence="1">
    <location>
        <begin position="279"/>
        <end position="288"/>
    </location>
</feature>
<dbReference type="OrthoDB" id="9771118at2"/>
<feature type="domain" description="ImpA N-terminal" evidence="2">
    <location>
        <begin position="8"/>
        <end position="130"/>
    </location>
</feature>
<evidence type="ECO:0000313" key="3">
    <source>
        <dbReference type="EMBL" id="RXN86211.1"/>
    </source>
</evidence>
<organism evidence="3 4">
    <name type="scientific">Achromobacter aloeverae</name>
    <dbReference type="NCBI Taxonomy" id="1750518"/>
    <lineage>
        <taxon>Bacteria</taxon>
        <taxon>Pseudomonadati</taxon>
        <taxon>Pseudomonadota</taxon>
        <taxon>Betaproteobacteria</taxon>
        <taxon>Burkholderiales</taxon>
        <taxon>Alcaligenaceae</taxon>
        <taxon>Achromobacter</taxon>
    </lineage>
</organism>
<dbReference type="RefSeq" id="WP_129152380.1">
    <property type="nucleotide sequence ID" value="NZ_JBHSDO010000017.1"/>
</dbReference>
<name>A0A4V1MRT9_9BURK</name>
<evidence type="ECO:0000313" key="4">
    <source>
        <dbReference type="Proteomes" id="UP000290849"/>
    </source>
</evidence>
<proteinExistence type="predicted"/>
<sequence length="379" mass="41386">MTDLDTLLQPIPGEDPCGEDMVFSAEFDQIREARRFDEPGLEQGDWIIDLKEADWPLVARLCGDILRTRSKDIRVAAWLTEAWARREGFGGLRDGFRLVEALCRDYWEGLHPRAEDGDPAQRIGNLGWLISQSRQLVAEIPLTRAEGGRYGLAVWDSAVQLANAIKRAPQDAPELARGKVTQDQFDAARRDTAPAFYSELLVDLDGCAQALDALDQLLQDKLGDEGPSFSALRETLRKAADLAARFAREAGLLVRADAATSTGADTAAGNPAAAPADAAARHPTERLEPTMTIPPSSATAASAVRGPIQTRDQALNQLREVAEFFRRTEPHSPVAYLADKAASWGEMSLHLWLRTVLKNDQGLSDLEELLGVPKSGNEG</sequence>
<dbReference type="InterPro" id="IPR017740">
    <property type="entry name" value="TssA-like"/>
</dbReference>
<dbReference type="EMBL" id="PYAL01000006">
    <property type="protein sequence ID" value="RXN86211.1"/>
    <property type="molecule type" value="Genomic_DNA"/>
</dbReference>
<accession>A0A4V1MRT9</accession>
<feature type="region of interest" description="Disordered" evidence="1">
    <location>
        <begin position="262"/>
        <end position="308"/>
    </location>
</feature>
<protein>
    <submittedName>
        <fullName evidence="3">Type VI secretion system protein TssA</fullName>
    </submittedName>
</protein>
<gene>
    <name evidence="3" type="primary">tssA</name>
    <name evidence="3" type="ORF">C7R54_21035</name>
</gene>